<reference evidence="3 4" key="1">
    <citation type="submission" date="2019-03" db="EMBL/GenBank/DDBJ databases">
        <title>Single cell metagenomics reveals metabolic interactions within the superorganism composed of flagellate Streblomastix strix and complex community of Bacteroidetes bacteria on its surface.</title>
        <authorList>
            <person name="Treitli S.C."/>
            <person name="Kolisko M."/>
            <person name="Husnik F."/>
            <person name="Keeling P."/>
            <person name="Hampl V."/>
        </authorList>
    </citation>
    <scope>NUCLEOTIDE SEQUENCE [LARGE SCALE GENOMIC DNA]</scope>
    <source>
        <strain evidence="3">ST1C</strain>
    </source>
</reference>
<sequence>MIFSGYVRHPYLIFRFLFPQADYPIWPQSVQVRSDINKNYSIFVDFETKLEIESSDILLDAQTGEVIYDYYNMEGSQRKTYINLDNVVLDSITVNLTKRATYYAGHLDKFKQYCLDQQLFRSVHWQPKDVIILVNGYCEGSCAMFAKLIHQKKTVALGNFGGVHNKARYDVGTAGGSGPMNNQYIEQLQEKYLENLDLFIDYDINLDMFPKQFYRKGSFMQISYIELYGVTPEKADQLNEFYIYDADFHINHAEQYGNLVLEDEDKDYQMYNRVINELNKMLGNAIQDEQIAQSQINVDSDFVDNETGCVAGEVLINTNGVIEECKSLQDSDIHSVYGYKCSVENYNQRNEINDEILVGQFIKNSNGCKFSHCTAGYMRVGNKCEKEMILFGDTEDYVRPQYLEPVVDTQVDTDTDIEPKKESQMKLILIIIFAAIIVILIVSLITVSVYCSLRKVRVPQQRDNFELQQQIVHEQQDNNNIDEQPQQEIMDTDEHKTPDMDMKEPQVKQLDETQKSPDIGQTINEDVDEKEQDGD</sequence>
<comment type="caution">
    <text evidence="3">The sequence shown here is derived from an EMBL/GenBank/DDBJ whole genome shotgun (WGS) entry which is preliminary data.</text>
</comment>
<feature type="region of interest" description="Disordered" evidence="1">
    <location>
        <begin position="473"/>
        <end position="535"/>
    </location>
</feature>
<feature type="transmembrane region" description="Helical" evidence="2">
    <location>
        <begin position="427"/>
        <end position="453"/>
    </location>
</feature>
<dbReference type="AlphaFoldDB" id="A0A5J4UIH1"/>
<dbReference type="EMBL" id="SNRW01015973">
    <property type="protein sequence ID" value="KAA6369831.1"/>
    <property type="molecule type" value="Genomic_DNA"/>
</dbReference>
<evidence type="ECO:0000313" key="3">
    <source>
        <dbReference type="EMBL" id="KAA6369831.1"/>
    </source>
</evidence>
<dbReference type="Proteomes" id="UP000324800">
    <property type="component" value="Unassembled WGS sequence"/>
</dbReference>
<proteinExistence type="predicted"/>
<protein>
    <submittedName>
        <fullName evidence="3">Uncharacterized protein</fullName>
    </submittedName>
</protein>
<feature type="compositionally biased region" description="Basic and acidic residues" evidence="1">
    <location>
        <begin position="492"/>
        <end position="515"/>
    </location>
</feature>
<accession>A0A5J4UIH1</accession>
<feature type="compositionally biased region" description="Acidic residues" evidence="1">
    <location>
        <begin position="525"/>
        <end position="535"/>
    </location>
</feature>
<organism evidence="3 4">
    <name type="scientific">Streblomastix strix</name>
    <dbReference type="NCBI Taxonomy" id="222440"/>
    <lineage>
        <taxon>Eukaryota</taxon>
        <taxon>Metamonada</taxon>
        <taxon>Preaxostyla</taxon>
        <taxon>Oxymonadida</taxon>
        <taxon>Streblomastigidae</taxon>
        <taxon>Streblomastix</taxon>
    </lineage>
</organism>
<feature type="compositionally biased region" description="Polar residues" evidence="1">
    <location>
        <begin position="473"/>
        <end position="489"/>
    </location>
</feature>
<name>A0A5J4UIH1_9EUKA</name>
<evidence type="ECO:0000313" key="4">
    <source>
        <dbReference type="Proteomes" id="UP000324800"/>
    </source>
</evidence>
<dbReference type="OrthoDB" id="27214at2759"/>
<gene>
    <name evidence="3" type="ORF">EZS28_034642</name>
</gene>
<evidence type="ECO:0000256" key="1">
    <source>
        <dbReference type="SAM" id="MobiDB-lite"/>
    </source>
</evidence>
<evidence type="ECO:0000256" key="2">
    <source>
        <dbReference type="SAM" id="Phobius"/>
    </source>
</evidence>
<keyword evidence="2" id="KW-0812">Transmembrane</keyword>
<keyword evidence="2" id="KW-0472">Membrane</keyword>
<keyword evidence="2" id="KW-1133">Transmembrane helix</keyword>